<organism evidence="1 4">
    <name type="scientific">Adineta ricciae</name>
    <name type="common">Rotifer</name>
    <dbReference type="NCBI Taxonomy" id="249248"/>
    <lineage>
        <taxon>Eukaryota</taxon>
        <taxon>Metazoa</taxon>
        <taxon>Spiralia</taxon>
        <taxon>Gnathifera</taxon>
        <taxon>Rotifera</taxon>
        <taxon>Eurotatoria</taxon>
        <taxon>Bdelloidea</taxon>
        <taxon>Adinetida</taxon>
        <taxon>Adinetidae</taxon>
        <taxon>Adineta</taxon>
    </lineage>
</organism>
<dbReference type="Proteomes" id="UP000663828">
    <property type="component" value="Unassembled WGS sequence"/>
</dbReference>
<dbReference type="EMBL" id="CAJNOJ010000453">
    <property type="protein sequence ID" value="CAF1454065.1"/>
    <property type="molecule type" value="Genomic_DNA"/>
</dbReference>
<evidence type="ECO:0000313" key="2">
    <source>
        <dbReference type="EMBL" id="CAF1640474.1"/>
    </source>
</evidence>
<gene>
    <name evidence="1" type="ORF">EDS130_LOCUS39710</name>
    <name evidence="2" type="ORF">XAT740_LOCUS53225</name>
</gene>
<dbReference type="OrthoDB" id="10337233at2759"/>
<evidence type="ECO:0000313" key="4">
    <source>
        <dbReference type="Proteomes" id="UP000663852"/>
    </source>
</evidence>
<dbReference type="EMBL" id="CAJNOR010009040">
    <property type="protein sequence ID" value="CAF1640474.1"/>
    <property type="molecule type" value="Genomic_DNA"/>
</dbReference>
<keyword evidence="3" id="KW-1185">Reference proteome</keyword>
<evidence type="ECO:0000313" key="1">
    <source>
        <dbReference type="EMBL" id="CAF1454065.1"/>
    </source>
</evidence>
<comment type="caution">
    <text evidence="1">The sequence shown here is derived from an EMBL/GenBank/DDBJ whole genome shotgun (WGS) entry which is preliminary data.</text>
</comment>
<sequence length="127" mass="14597">MEEEPEPDSIQLASMEKTHVRYEPHNTNDTMIGTHNPTESERDLFKAFQSVIADQIRSHSSDLPPFDDSELEPISVYTEINNDSRFHFQIQLPNGHRCRASIIQPLGVPIEGDKTEREKMVYTDSIQ</sequence>
<protein>
    <submittedName>
        <fullName evidence="1">Uncharacterized protein</fullName>
    </submittedName>
</protein>
<name>A0A815PVZ6_ADIRI</name>
<dbReference type="Proteomes" id="UP000663852">
    <property type="component" value="Unassembled WGS sequence"/>
</dbReference>
<accession>A0A815PVZ6</accession>
<reference evidence="1" key="1">
    <citation type="submission" date="2021-02" db="EMBL/GenBank/DDBJ databases">
        <authorList>
            <person name="Nowell W R."/>
        </authorList>
    </citation>
    <scope>NUCLEOTIDE SEQUENCE</scope>
</reference>
<proteinExistence type="predicted"/>
<evidence type="ECO:0000313" key="3">
    <source>
        <dbReference type="Proteomes" id="UP000663828"/>
    </source>
</evidence>
<dbReference type="AlphaFoldDB" id="A0A815PVZ6"/>